<reference evidence="2 3" key="1">
    <citation type="submission" date="2019-12" db="EMBL/GenBank/DDBJ databases">
        <title>Deinococcus sp. HMF7620 Genome sequencing and assembly.</title>
        <authorList>
            <person name="Kang H."/>
            <person name="Kim H."/>
            <person name="Joh K."/>
        </authorList>
    </citation>
    <scope>NUCLEOTIDE SEQUENCE [LARGE SCALE GENOMIC DNA]</scope>
    <source>
        <strain evidence="2 3">HMF7620</strain>
    </source>
</reference>
<gene>
    <name evidence="2" type="ORF">GO986_12330</name>
</gene>
<accession>A0A7C9HSE7</accession>
<sequence>MGSQVRTNADRVIDPALIPYTTHYRDLSRPPSRPVGDDHVALFREIDRWSAVSIRDVAQALGTAETRLLIQDHYLLHAPTLIGGVVTLGPAAQRHIHPEQRPWVQSTTEAINHVYVREGVKGLLAQGHAYDQAAAHHRHWMVSPEGQSLLVMGKCVGGGFSPRAIRTVLTQHRSYLLSKEARLLVLTPQFVRLGKVAQAEPHLVTLARLSVDEVAAQTAVTLDPTTSSSAAPEPHGRPDGPGGGGPARRW</sequence>
<feature type="region of interest" description="Disordered" evidence="1">
    <location>
        <begin position="220"/>
        <end position="250"/>
    </location>
</feature>
<dbReference type="Proteomes" id="UP000483286">
    <property type="component" value="Unassembled WGS sequence"/>
</dbReference>
<feature type="compositionally biased region" description="Gly residues" evidence="1">
    <location>
        <begin position="239"/>
        <end position="250"/>
    </location>
</feature>
<proteinExistence type="predicted"/>
<dbReference type="EMBL" id="WQLB01000015">
    <property type="protein sequence ID" value="MVN87553.1"/>
    <property type="molecule type" value="Genomic_DNA"/>
</dbReference>
<name>A0A7C9HSE7_9DEIO</name>
<dbReference type="RefSeq" id="WP_157459608.1">
    <property type="nucleotide sequence ID" value="NZ_WQLB01000015.1"/>
</dbReference>
<evidence type="ECO:0000313" key="3">
    <source>
        <dbReference type="Proteomes" id="UP000483286"/>
    </source>
</evidence>
<organism evidence="2 3">
    <name type="scientific">Deinococcus arboris</name>
    <dbReference type="NCBI Taxonomy" id="2682977"/>
    <lineage>
        <taxon>Bacteria</taxon>
        <taxon>Thermotogati</taxon>
        <taxon>Deinococcota</taxon>
        <taxon>Deinococci</taxon>
        <taxon>Deinococcales</taxon>
        <taxon>Deinococcaceae</taxon>
        <taxon>Deinococcus</taxon>
    </lineage>
</organism>
<comment type="caution">
    <text evidence="2">The sequence shown here is derived from an EMBL/GenBank/DDBJ whole genome shotgun (WGS) entry which is preliminary data.</text>
</comment>
<evidence type="ECO:0000313" key="2">
    <source>
        <dbReference type="EMBL" id="MVN87553.1"/>
    </source>
</evidence>
<keyword evidence="3" id="KW-1185">Reference proteome</keyword>
<protein>
    <submittedName>
        <fullName evidence="2">Uncharacterized protein</fullName>
    </submittedName>
</protein>
<dbReference type="AlphaFoldDB" id="A0A7C9HSE7"/>
<evidence type="ECO:0000256" key="1">
    <source>
        <dbReference type="SAM" id="MobiDB-lite"/>
    </source>
</evidence>
<feature type="compositionally biased region" description="Polar residues" evidence="1">
    <location>
        <begin position="220"/>
        <end position="230"/>
    </location>
</feature>